<protein>
    <recommendedName>
        <fullName evidence="4">SH3 domain-containing protein</fullName>
    </recommendedName>
</protein>
<dbReference type="Pfam" id="PF07653">
    <property type="entry name" value="SH3_2"/>
    <property type="match status" value="1"/>
</dbReference>
<dbReference type="Pfam" id="PF18016">
    <property type="entry name" value="SAM_3"/>
    <property type="match status" value="1"/>
</dbReference>
<name>A0A8S2CSV3_9BILA</name>
<dbReference type="PROSITE" id="PS50002">
    <property type="entry name" value="SH3"/>
    <property type="match status" value="1"/>
</dbReference>
<dbReference type="Gene3D" id="2.30.29.30">
    <property type="entry name" value="Pleckstrin-homology domain (PH domain)/Phosphotyrosine-binding domain (PTB)"/>
    <property type="match status" value="1"/>
</dbReference>
<feature type="region of interest" description="Disordered" evidence="3">
    <location>
        <begin position="930"/>
        <end position="950"/>
    </location>
</feature>
<feature type="region of interest" description="Disordered" evidence="3">
    <location>
        <begin position="789"/>
        <end position="813"/>
    </location>
</feature>
<feature type="compositionally biased region" description="Low complexity" evidence="3">
    <location>
        <begin position="930"/>
        <end position="943"/>
    </location>
</feature>
<dbReference type="Proteomes" id="UP000677228">
    <property type="component" value="Unassembled WGS sequence"/>
</dbReference>
<dbReference type="InterPro" id="IPR036028">
    <property type="entry name" value="SH3-like_dom_sf"/>
</dbReference>
<dbReference type="InterPro" id="IPR011993">
    <property type="entry name" value="PH-like_dom_sf"/>
</dbReference>
<evidence type="ECO:0000313" key="6">
    <source>
        <dbReference type="EMBL" id="CAF3549009.1"/>
    </source>
</evidence>
<dbReference type="Pfam" id="PF22975">
    <property type="entry name" value="EPS8_2nd"/>
    <property type="match status" value="1"/>
</dbReference>
<dbReference type="GO" id="GO:0005886">
    <property type="term" value="C:plasma membrane"/>
    <property type="evidence" value="ECO:0007669"/>
    <property type="project" value="TreeGrafter"/>
</dbReference>
<evidence type="ECO:0000256" key="3">
    <source>
        <dbReference type="SAM" id="MobiDB-lite"/>
    </source>
</evidence>
<dbReference type="EMBL" id="CAJNOK010000675">
    <property type="protein sequence ID" value="CAF0768476.1"/>
    <property type="molecule type" value="Genomic_DNA"/>
</dbReference>
<feature type="domain" description="SH3" evidence="4">
    <location>
        <begin position="611"/>
        <end position="670"/>
    </location>
</feature>
<dbReference type="InterPro" id="IPR055093">
    <property type="entry name" value="EPS8_2nd"/>
</dbReference>
<organism evidence="5 7">
    <name type="scientific">Didymodactylos carnosus</name>
    <dbReference type="NCBI Taxonomy" id="1234261"/>
    <lineage>
        <taxon>Eukaryota</taxon>
        <taxon>Metazoa</taxon>
        <taxon>Spiralia</taxon>
        <taxon>Gnathifera</taxon>
        <taxon>Rotifera</taxon>
        <taxon>Eurotatoria</taxon>
        <taxon>Bdelloidea</taxon>
        <taxon>Philodinida</taxon>
        <taxon>Philodinidae</taxon>
        <taxon>Didymodactylos</taxon>
    </lineage>
</organism>
<dbReference type="GO" id="GO:0035023">
    <property type="term" value="P:regulation of Rho protein signal transduction"/>
    <property type="evidence" value="ECO:0007669"/>
    <property type="project" value="TreeGrafter"/>
</dbReference>
<evidence type="ECO:0000313" key="7">
    <source>
        <dbReference type="Proteomes" id="UP000677228"/>
    </source>
</evidence>
<dbReference type="AlphaFoldDB" id="A0A8S2CSV3"/>
<gene>
    <name evidence="5" type="ORF">OVA965_LOCUS2949</name>
    <name evidence="6" type="ORF">TMI583_LOCUS2948</name>
</gene>
<dbReference type="Proteomes" id="UP000682733">
    <property type="component" value="Unassembled WGS sequence"/>
</dbReference>
<dbReference type="InterPro" id="IPR041418">
    <property type="entry name" value="SAM_3"/>
</dbReference>
<dbReference type="InterPro" id="IPR013761">
    <property type="entry name" value="SAM/pointed_sf"/>
</dbReference>
<sequence>MTSLELSDNRRLPTNTTNKGFNHYKFSEQLNDRNNSSLLSSTIPNIQNHDLSRALRIDAYLLAVFVRTDDKQSTFYSADIVTKLRQKEQTQSFINKPCSLFITDRYLVIYDKLTNTIAESIQLEDVDPTCVHAEVPDTLNDIFMFRQTDGTNSPQSTVVVFKCNNNEARTLVDSIRNATGKPLKNKGRVGPPTVERRFTDYNGSGTFIDHTLSSTIEKPRYPPASYTADVYVHGSQYKPSSNEENVMLTTARSSNTSTMVAVDYYKRLTEELNKCFDDIELFVRYLEALFEYTKELDRDRRKDRKTIAGLKQMIEKIPDDRYFIDILQKFKHSINLLGELKHVIHNPNAPELIHYLLSPLQFILYTLRNKHPKQLQLARDIWSPPMNKEARELLLNCLTSKEHEILRNLGPAWIRTAEDNLQKVADYRPVFFEGRAVWVQDTPFDQPSQQSSRNERGHNHIIQHPFNYFDERPTAWSTNIPSSRSQPSILIRQPTLPSDVNQSNFNRVNHNNGASSQKLILQQNSSYIRPDVDNSQLLPFPQPLPSPNLSNVNSLSQQQLQGRKFETSTLDQQRNGIQANNNNTNSQLIMMGNYSMELRTEQAWALERKRQGAQIYRVKMDRKGHNSKELTVQRDDLVEVEDNSKKWWRVKNFHQEVGHVPHNLLTPTDGEPRSFIPSLSNNPSSSSPAFPIQPPTPLFAQNRTPIPSRSRSVEEFYSTNWLDNRQSVINDPDDQAKYSQYLHRSPSSSNLIMQTDNATITSITSNNHYNQPPIPPPFPTNFLMHSPTSTLSHTIGTGGNTTWQDRGRTTTSKSHVVDELHKELLQRITDRSEHSNLHLNQYSSDADVQRWLKDKNLSENLMHNLYGYDGSALFHLSKQNLEKLTNQKESGRLYALILHQKNMSGFRDNTTGEPSKVLDRQRLMGETGLSSLQSSLKASSTSNDADDDFSFSDGTSSKTLKLKLKQRRDKIAMAEQYDRTIL</sequence>
<dbReference type="InterPro" id="IPR039801">
    <property type="entry name" value="EPS8-like"/>
</dbReference>
<dbReference type="InterPro" id="IPR001452">
    <property type="entry name" value="SH3_domain"/>
</dbReference>
<dbReference type="GO" id="GO:0007266">
    <property type="term" value="P:Rho protein signal transduction"/>
    <property type="evidence" value="ECO:0007669"/>
    <property type="project" value="TreeGrafter"/>
</dbReference>
<feature type="region of interest" description="Disordered" evidence="3">
    <location>
        <begin position="1"/>
        <end position="21"/>
    </location>
</feature>
<evidence type="ECO:0000259" key="4">
    <source>
        <dbReference type="PROSITE" id="PS50002"/>
    </source>
</evidence>
<dbReference type="Gene3D" id="2.30.30.40">
    <property type="entry name" value="SH3 Domains"/>
    <property type="match status" value="1"/>
</dbReference>
<evidence type="ECO:0000313" key="5">
    <source>
        <dbReference type="EMBL" id="CAF0768476.1"/>
    </source>
</evidence>
<reference evidence="5" key="1">
    <citation type="submission" date="2021-02" db="EMBL/GenBank/DDBJ databases">
        <authorList>
            <person name="Nowell W R."/>
        </authorList>
    </citation>
    <scope>NUCLEOTIDE SEQUENCE</scope>
</reference>
<proteinExistence type="predicted"/>
<feature type="compositionally biased region" description="Low complexity" evidence="3">
    <location>
        <begin position="674"/>
        <end position="690"/>
    </location>
</feature>
<feature type="region of interest" description="Disordered" evidence="3">
    <location>
        <begin position="532"/>
        <end position="566"/>
    </location>
</feature>
<dbReference type="GO" id="GO:0003779">
    <property type="term" value="F:actin binding"/>
    <property type="evidence" value="ECO:0007669"/>
    <property type="project" value="TreeGrafter"/>
</dbReference>
<dbReference type="SUPFAM" id="SSF50044">
    <property type="entry name" value="SH3-domain"/>
    <property type="match status" value="1"/>
</dbReference>
<keyword evidence="1 2" id="KW-0728">SH3 domain</keyword>
<dbReference type="Gene3D" id="1.10.150.50">
    <property type="entry name" value="Transcription Factor, Ets-1"/>
    <property type="match status" value="1"/>
</dbReference>
<feature type="region of interest" description="Disordered" evidence="3">
    <location>
        <begin position="661"/>
        <end position="690"/>
    </location>
</feature>
<dbReference type="PANTHER" id="PTHR12287:SF23">
    <property type="entry name" value="AROUSER, ISOFORM A-RELATED"/>
    <property type="match status" value="1"/>
</dbReference>
<dbReference type="SMART" id="SM00326">
    <property type="entry name" value="SH3"/>
    <property type="match status" value="1"/>
</dbReference>
<dbReference type="PANTHER" id="PTHR12287">
    <property type="entry name" value="EPIDERMAL GROWTH FACTOR RECEPTOR KINASE SUBSTRATE EPS8-RELATED PROTEIN"/>
    <property type="match status" value="1"/>
</dbReference>
<feature type="compositionally biased region" description="Low complexity" evidence="3">
    <location>
        <begin position="547"/>
        <end position="561"/>
    </location>
</feature>
<evidence type="ECO:0000256" key="2">
    <source>
        <dbReference type="PROSITE-ProRule" id="PRU00192"/>
    </source>
</evidence>
<feature type="region of interest" description="Disordered" evidence="3">
    <location>
        <begin position="496"/>
        <end position="516"/>
    </location>
</feature>
<comment type="caution">
    <text evidence="5">The sequence shown here is derived from an EMBL/GenBank/DDBJ whole genome shotgun (WGS) entry which is preliminary data.</text>
</comment>
<accession>A0A8S2CSV3</accession>
<feature type="compositionally biased region" description="Polar residues" evidence="3">
    <location>
        <begin position="1"/>
        <end position="20"/>
    </location>
</feature>
<dbReference type="EMBL" id="CAJOBA010000675">
    <property type="protein sequence ID" value="CAF3549009.1"/>
    <property type="molecule type" value="Genomic_DNA"/>
</dbReference>
<evidence type="ECO:0000256" key="1">
    <source>
        <dbReference type="ARBA" id="ARBA00022443"/>
    </source>
</evidence>